<evidence type="ECO:0000313" key="4">
    <source>
        <dbReference type="EMBL" id="MCX2719869.1"/>
    </source>
</evidence>
<protein>
    <submittedName>
        <fullName evidence="4">Sugar transferase</fullName>
    </submittedName>
</protein>
<keyword evidence="5" id="KW-1185">Reference proteome</keyword>
<dbReference type="GO" id="GO:0016780">
    <property type="term" value="F:phosphotransferase activity, for other substituted phosphate groups"/>
    <property type="evidence" value="ECO:0007669"/>
    <property type="project" value="TreeGrafter"/>
</dbReference>
<dbReference type="PANTHER" id="PTHR30576">
    <property type="entry name" value="COLANIC BIOSYNTHESIS UDP-GLUCOSE LIPID CARRIER TRANSFERASE"/>
    <property type="match status" value="1"/>
</dbReference>
<dbReference type="AlphaFoldDB" id="A0AAE3MLX5"/>
<reference evidence="4" key="1">
    <citation type="submission" date="2022-11" db="EMBL/GenBank/DDBJ databases">
        <title>The characterization of three novel Bacteroidetes species and genomic analysis of their roles in tidal elemental geochemical cycles.</title>
        <authorList>
            <person name="Ma K.-J."/>
        </authorList>
    </citation>
    <scope>NUCLEOTIDE SEQUENCE</scope>
    <source>
        <strain evidence="4">M415</strain>
    </source>
</reference>
<accession>A0AAE3MLX5</accession>
<dbReference type="EMBL" id="JAPFQP010000003">
    <property type="protein sequence ID" value="MCX2719869.1"/>
    <property type="molecule type" value="Genomic_DNA"/>
</dbReference>
<evidence type="ECO:0000313" key="5">
    <source>
        <dbReference type="Proteomes" id="UP001207116"/>
    </source>
</evidence>
<evidence type="ECO:0000259" key="3">
    <source>
        <dbReference type="Pfam" id="PF02397"/>
    </source>
</evidence>
<organism evidence="4 5">
    <name type="scientific">Lentiprolixibacter aurantiacus</name>
    <dbReference type="NCBI Taxonomy" id="2993939"/>
    <lineage>
        <taxon>Bacteria</taxon>
        <taxon>Pseudomonadati</taxon>
        <taxon>Bacteroidota</taxon>
        <taxon>Flavobacteriia</taxon>
        <taxon>Flavobacteriales</taxon>
        <taxon>Flavobacteriaceae</taxon>
        <taxon>Lentiprolixibacter</taxon>
    </lineage>
</organism>
<evidence type="ECO:0000256" key="2">
    <source>
        <dbReference type="SAM" id="Phobius"/>
    </source>
</evidence>
<feature type="transmembrane region" description="Helical" evidence="2">
    <location>
        <begin position="12"/>
        <end position="35"/>
    </location>
</feature>
<dbReference type="Proteomes" id="UP001207116">
    <property type="component" value="Unassembled WGS sequence"/>
</dbReference>
<keyword evidence="2" id="KW-1133">Transmembrane helix</keyword>
<dbReference type="InterPro" id="IPR003362">
    <property type="entry name" value="Bact_transf"/>
</dbReference>
<evidence type="ECO:0000256" key="1">
    <source>
        <dbReference type="ARBA" id="ARBA00006464"/>
    </source>
</evidence>
<dbReference type="PANTHER" id="PTHR30576:SF8">
    <property type="entry name" value="UNDECAPRENYL-PHOSPHATE GALACTOSE PHOSPHOTRANSFERASE"/>
    <property type="match status" value="1"/>
</dbReference>
<feature type="domain" description="Bacterial sugar transferase" evidence="3">
    <location>
        <begin position="7"/>
        <end position="181"/>
    </location>
</feature>
<keyword evidence="4" id="KW-0808">Transferase</keyword>
<proteinExistence type="inferred from homology"/>
<keyword evidence="2" id="KW-0812">Transmembrane</keyword>
<sequence length="205" mass="23800">MYSLFMKRIFDLLIAIAMILILSPIIVIVSMLLAISNNGTPFFVQERPGRRERIFKLLKFKTMRDFDPVRDEHEHSPSRITKIGSFVRKYSLDELLQLVNVIKGDMSLVGPRPLLVEYLPLYNAEQRKRHLVRPGITGWAQVNGRNSISWDAKFNHDLWYVKNLSLKLDIKILALTFNKILDTKNINASNTHTMPIWEGNKPQKN</sequence>
<comment type="similarity">
    <text evidence="1">Belongs to the bacterial sugar transferase family.</text>
</comment>
<gene>
    <name evidence="4" type="ORF">OO016_09670</name>
</gene>
<comment type="caution">
    <text evidence="4">The sequence shown here is derived from an EMBL/GenBank/DDBJ whole genome shotgun (WGS) entry which is preliminary data.</text>
</comment>
<dbReference type="Pfam" id="PF02397">
    <property type="entry name" value="Bac_transf"/>
    <property type="match status" value="1"/>
</dbReference>
<name>A0AAE3MLX5_9FLAO</name>
<keyword evidence="2" id="KW-0472">Membrane</keyword>